<keyword evidence="2" id="KW-0805">Transcription regulation</keyword>
<dbReference type="PROSITE" id="PS50931">
    <property type="entry name" value="HTH_LYSR"/>
    <property type="match status" value="1"/>
</dbReference>
<dbReference type="InterPro" id="IPR000847">
    <property type="entry name" value="LysR_HTH_N"/>
</dbReference>
<evidence type="ECO:0000256" key="4">
    <source>
        <dbReference type="ARBA" id="ARBA00023163"/>
    </source>
</evidence>
<evidence type="ECO:0000313" key="6">
    <source>
        <dbReference type="EMBL" id="SFH98945.1"/>
    </source>
</evidence>
<dbReference type="EMBL" id="FOQU01000001">
    <property type="protein sequence ID" value="SFH98945.1"/>
    <property type="molecule type" value="Genomic_DNA"/>
</dbReference>
<dbReference type="OrthoDB" id="5525645at2"/>
<dbReference type="Gene3D" id="3.40.190.290">
    <property type="match status" value="1"/>
</dbReference>
<dbReference type="SUPFAM" id="SSF53850">
    <property type="entry name" value="Periplasmic binding protein-like II"/>
    <property type="match status" value="1"/>
</dbReference>
<dbReference type="Gene3D" id="1.10.10.10">
    <property type="entry name" value="Winged helix-like DNA-binding domain superfamily/Winged helix DNA-binding domain"/>
    <property type="match status" value="1"/>
</dbReference>
<protein>
    <submittedName>
        <fullName evidence="6">DNA-binding transcriptional regulator, LysR family</fullName>
    </submittedName>
</protein>
<name>A0A1I3EIX4_9BURK</name>
<feature type="domain" description="HTH lysR-type" evidence="5">
    <location>
        <begin position="1"/>
        <end position="61"/>
    </location>
</feature>
<dbReference type="SUPFAM" id="SSF46785">
    <property type="entry name" value="Winged helix' DNA-binding domain"/>
    <property type="match status" value="1"/>
</dbReference>
<dbReference type="RefSeq" id="WP_091007960.1">
    <property type="nucleotide sequence ID" value="NZ_CP041743.1"/>
</dbReference>
<dbReference type="PANTHER" id="PTHR30537">
    <property type="entry name" value="HTH-TYPE TRANSCRIPTIONAL REGULATOR"/>
    <property type="match status" value="1"/>
</dbReference>
<reference evidence="6 7" key="1">
    <citation type="submission" date="2016-10" db="EMBL/GenBank/DDBJ databases">
        <authorList>
            <person name="de Groot N.N."/>
        </authorList>
    </citation>
    <scope>NUCLEOTIDE SEQUENCE [LARGE SCALE GENOMIC DNA]</scope>
    <source>
        <strain evidence="6 7">LMG 23650</strain>
    </source>
</reference>
<organism evidence="6 7">
    <name type="scientific">Paraburkholderia megapolitana</name>
    <dbReference type="NCBI Taxonomy" id="420953"/>
    <lineage>
        <taxon>Bacteria</taxon>
        <taxon>Pseudomonadati</taxon>
        <taxon>Pseudomonadota</taxon>
        <taxon>Betaproteobacteria</taxon>
        <taxon>Burkholderiales</taxon>
        <taxon>Burkholderiaceae</taxon>
        <taxon>Paraburkholderia</taxon>
    </lineage>
</organism>
<keyword evidence="4" id="KW-0804">Transcription</keyword>
<accession>A0A1I3EIX4</accession>
<evidence type="ECO:0000256" key="1">
    <source>
        <dbReference type="ARBA" id="ARBA00009437"/>
    </source>
</evidence>
<proteinExistence type="inferred from homology"/>
<dbReference type="InterPro" id="IPR036390">
    <property type="entry name" value="WH_DNA-bd_sf"/>
</dbReference>
<dbReference type="InterPro" id="IPR058163">
    <property type="entry name" value="LysR-type_TF_proteobact-type"/>
</dbReference>
<dbReference type="Pfam" id="PF03466">
    <property type="entry name" value="LysR_substrate"/>
    <property type="match status" value="1"/>
</dbReference>
<evidence type="ECO:0000256" key="3">
    <source>
        <dbReference type="ARBA" id="ARBA00023125"/>
    </source>
</evidence>
<dbReference type="InterPro" id="IPR005119">
    <property type="entry name" value="LysR_subst-bd"/>
</dbReference>
<evidence type="ECO:0000259" key="5">
    <source>
        <dbReference type="PROSITE" id="PS50931"/>
    </source>
</evidence>
<gene>
    <name evidence="6" type="ORF">SAMN05192543_101906</name>
</gene>
<keyword evidence="7" id="KW-1185">Reference proteome</keyword>
<evidence type="ECO:0000256" key="2">
    <source>
        <dbReference type="ARBA" id="ARBA00023015"/>
    </source>
</evidence>
<dbReference type="Pfam" id="PF00126">
    <property type="entry name" value="HTH_1"/>
    <property type="match status" value="1"/>
</dbReference>
<dbReference type="Proteomes" id="UP000199548">
    <property type="component" value="Unassembled WGS sequence"/>
</dbReference>
<dbReference type="FunFam" id="1.10.10.10:FF:000001">
    <property type="entry name" value="LysR family transcriptional regulator"/>
    <property type="match status" value="1"/>
</dbReference>
<comment type="similarity">
    <text evidence="1">Belongs to the LysR transcriptional regulatory family.</text>
</comment>
<dbReference type="GO" id="GO:0003700">
    <property type="term" value="F:DNA-binding transcription factor activity"/>
    <property type="evidence" value="ECO:0007669"/>
    <property type="project" value="InterPro"/>
</dbReference>
<dbReference type="GO" id="GO:0003677">
    <property type="term" value="F:DNA binding"/>
    <property type="evidence" value="ECO:0007669"/>
    <property type="project" value="UniProtKB-KW"/>
</dbReference>
<dbReference type="PANTHER" id="PTHR30537:SF5">
    <property type="entry name" value="HTH-TYPE TRANSCRIPTIONAL ACTIVATOR TTDR-RELATED"/>
    <property type="match status" value="1"/>
</dbReference>
<dbReference type="InterPro" id="IPR036388">
    <property type="entry name" value="WH-like_DNA-bd_sf"/>
</dbReference>
<dbReference type="AlphaFoldDB" id="A0A1I3EIX4"/>
<keyword evidence="3 6" id="KW-0238">DNA-binding</keyword>
<sequence length="300" mass="33009">MDISDLTDMKMFALVAEAGGFRSAALRNGLSASSLSDAIQRLEKLKGVRLMNRTTRSVTPTEAGQQLLERLRPALSELDAAFDSIAMGDQATGTLRLDVPGIVARHVLPQIASAFLVAHPTIRMEVTVTEGLVDVFAANCDAGVRYEEHLARDMIAVPIGPARQRLVGVAAPDYLARHGVPAHPRDLNEHACIRHMFGSGRRIVWELKRKKEIVRVVPDGRLASESSDVEVAGAVAGLGILFTFEEFVAEPLADGRLVRVLNDWQEEFAGPRLYYNSRRQMPAALRVFVDFIKSQSRSER</sequence>
<dbReference type="STRING" id="420953.SAMN05192543_101906"/>
<evidence type="ECO:0000313" key="7">
    <source>
        <dbReference type="Proteomes" id="UP000199548"/>
    </source>
</evidence>